<proteinExistence type="predicted"/>
<dbReference type="HOGENOM" id="CLU_2337793_0_0_1"/>
<dbReference type="Proteomes" id="UP000026915">
    <property type="component" value="Chromosome 5"/>
</dbReference>
<accession>A0A061F1Y8</accession>
<organism evidence="1 2">
    <name type="scientific">Theobroma cacao</name>
    <name type="common">Cacao</name>
    <name type="synonym">Cocoa</name>
    <dbReference type="NCBI Taxonomy" id="3641"/>
    <lineage>
        <taxon>Eukaryota</taxon>
        <taxon>Viridiplantae</taxon>
        <taxon>Streptophyta</taxon>
        <taxon>Embryophyta</taxon>
        <taxon>Tracheophyta</taxon>
        <taxon>Spermatophyta</taxon>
        <taxon>Magnoliopsida</taxon>
        <taxon>eudicotyledons</taxon>
        <taxon>Gunneridae</taxon>
        <taxon>Pentapetalae</taxon>
        <taxon>rosids</taxon>
        <taxon>malvids</taxon>
        <taxon>Malvales</taxon>
        <taxon>Malvaceae</taxon>
        <taxon>Byttnerioideae</taxon>
        <taxon>Theobroma</taxon>
    </lineage>
</organism>
<evidence type="ECO:0000313" key="2">
    <source>
        <dbReference type="Proteomes" id="UP000026915"/>
    </source>
</evidence>
<dbReference type="EMBL" id="CM001883">
    <property type="protein sequence ID" value="EOY11061.1"/>
    <property type="molecule type" value="Genomic_DNA"/>
</dbReference>
<dbReference type="Gramene" id="EOY11061">
    <property type="protein sequence ID" value="EOY11061"/>
    <property type="gene ID" value="TCM_026334"/>
</dbReference>
<name>A0A061F1Y8_THECC</name>
<gene>
    <name evidence="1" type="ORF">TCM_026334</name>
</gene>
<protein>
    <submittedName>
        <fullName evidence="1">Uncharacterized protein</fullName>
    </submittedName>
</protein>
<dbReference type="InParanoid" id="A0A061F1Y8"/>
<reference evidence="1 2" key="1">
    <citation type="journal article" date="2013" name="Genome Biol.">
        <title>The genome sequence of the most widely cultivated cacao type and its use to identify candidate genes regulating pod color.</title>
        <authorList>
            <person name="Motamayor J.C."/>
            <person name="Mockaitis K."/>
            <person name="Schmutz J."/>
            <person name="Haiminen N."/>
            <person name="Iii D.L."/>
            <person name="Cornejo O."/>
            <person name="Findley S.D."/>
            <person name="Zheng P."/>
            <person name="Utro F."/>
            <person name="Royaert S."/>
            <person name="Saski C."/>
            <person name="Jenkins J."/>
            <person name="Podicheti R."/>
            <person name="Zhao M."/>
            <person name="Scheffler B.E."/>
            <person name="Stack J.C."/>
            <person name="Feltus F.A."/>
            <person name="Mustiga G.M."/>
            <person name="Amores F."/>
            <person name="Phillips W."/>
            <person name="Marelli J.P."/>
            <person name="May G.D."/>
            <person name="Shapiro H."/>
            <person name="Ma J."/>
            <person name="Bustamante C.D."/>
            <person name="Schnell R.J."/>
            <person name="Main D."/>
            <person name="Gilbert D."/>
            <person name="Parida L."/>
            <person name="Kuhn D.N."/>
        </authorList>
    </citation>
    <scope>NUCLEOTIDE SEQUENCE [LARGE SCALE GENOMIC DNA]</scope>
    <source>
        <strain evidence="2">cv. Matina 1-6</strain>
    </source>
</reference>
<keyword evidence="2" id="KW-1185">Reference proteome</keyword>
<evidence type="ECO:0000313" key="1">
    <source>
        <dbReference type="EMBL" id="EOY11061.1"/>
    </source>
</evidence>
<dbReference type="AlphaFoldDB" id="A0A061F1Y8"/>
<sequence length="98" mass="11283">MSQWCDEAMREDRDVCTTEPIKDDGELDCEEAVRVEEIGECLDLHVKCPCGKGYQMILSGQNCYYKLISIWLSSGFKTFIPSKIEYSSIIIFGFQFFC</sequence>